<dbReference type="InParanoid" id="A0A3N7FZ77"/>
<protein>
    <submittedName>
        <fullName evidence="1">Uncharacterized protein</fullName>
    </submittedName>
</protein>
<sequence length="33" mass="3720">MERLDWTCILGLKNQIPSINGEIKPSANHLITN</sequence>
<dbReference type="EMBL" id="CM009303">
    <property type="protein sequence ID" value="RQP00278.1"/>
    <property type="molecule type" value="Genomic_DNA"/>
</dbReference>
<keyword evidence="2" id="KW-1185">Reference proteome</keyword>
<evidence type="ECO:0000313" key="2">
    <source>
        <dbReference type="Proteomes" id="UP000006729"/>
    </source>
</evidence>
<proteinExistence type="predicted"/>
<gene>
    <name evidence="1" type="ORF">POPTR_014G170450</name>
</gene>
<dbReference type="Proteomes" id="UP000006729">
    <property type="component" value="Chromosome 14"/>
</dbReference>
<reference evidence="1 2" key="1">
    <citation type="journal article" date="2006" name="Science">
        <title>The genome of black cottonwood, Populus trichocarpa (Torr. &amp; Gray).</title>
        <authorList>
            <person name="Tuskan G.A."/>
            <person name="Difazio S."/>
            <person name="Jansson S."/>
            <person name="Bohlmann J."/>
            <person name="Grigoriev I."/>
            <person name="Hellsten U."/>
            <person name="Putnam N."/>
            <person name="Ralph S."/>
            <person name="Rombauts S."/>
            <person name="Salamov A."/>
            <person name="Schein J."/>
            <person name="Sterck L."/>
            <person name="Aerts A."/>
            <person name="Bhalerao R.R."/>
            <person name="Bhalerao R.P."/>
            <person name="Blaudez D."/>
            <person name="Boerjan W."/>
            <person name="Brun A."/>
            <person name="Brunner A."/>
            <person name="Busov V."/>
            <person name="Campbell M."/>
            <person name="Carlson J."/>
            <person name="Chalot M."/>
            <person name="Chapman J."/>
            <person name="Chen G.L."/>
            <person name="Cooper D."/>
            <person name="Coutinho P.M."/>
            <person name="Couturier J."/>
            <person name="Covert S."/>
            <person name="Cronk Q."/>
            <person name="Cunningham R."/>
            <person name="Davis J."/>
            <person name="Degroeve S."/>
            <person name="Dejardin A."/>
            <person name="Depamphilis C."/>
            <person name="Detter J."/>
            <person name="Dirks B."/>
            <person name="Dubchak I."/>
            <person name="Duplessis S."/>
            <person name="Ehlting J."/>
            <person name="Ellis B."/>
            <person name="Gendler K."/>
            <person name="Goodstein D."/>
            <person name="Gribskov M."/>
            <person name="Grimwood J."/>
            <person name="Groover A."/>
            <person name="Gunter L."/>
            <person name="Hamberger B."/>
            <person name="Heinze B."/>
            <person name="Helariutta Y."/>
            <person name="Henrissat B."/>
            <person name="Holligan D."/>
            <person name="Holt R."/>
            <person name="Huang W."/>
            <person name="Islam-Faridi N."/>
            <person name="Jones S."/>
            <person name="Jones-Rhoades M."/>
            <person name="Jorgensen R."/>
            <person name="Joshi C."/>
            <person name="Kangasjarvi J."/>
            <person name="Karlsson J."/>
            <person name="Kelleher C."/>
            <person name="Kirkpatrick R."/>
            <person name="Kirst M."/>
            <person name="Kohler A."/>
            <person name="Kalluri U."/>
            <person name="Larimer F."/>
            <person name="Leebens-Mack J."/>
            <person name="Leple J.C."/>
            <person name="Locascio P."/>
            <person name="Lou Y."/>
            <person name="Lucas S."/>
            <person name="Martin F."/>
            <person name="Montanini B."/>
            <person name="Napoli C."/>
            <person name="Nelson D.R."/>
            <person name="Nelson C."/>
            <person name="Nieminen K."/>
            <person name="Nilsson O."/>
            <person name="Pereda V."/>
            <person name="Peter G."/>
            <person name="Philippe R."/>
            <person name="Pilate G."/>
            <person name="Poliakov A."/>
            <person name="Razumovskaya J."/>
            <person name="Richardson P."/>
            <person name="Rinaldi C."/>
            <person name="Ritland K."/>
            <person name="Rouze P."/>
            <person name="Ryaboy D."/>
            <person name="Schmutz J."/>
            <person name="Schrader J."/>
            <person name="Segerman B."/>
            <person name="Shin H."/>
            <person name="Siddiqui A."/>
            <person name="Sterky F."/>
            <person name="Terry A."/>
            <person name="Tsai C.J."/>
            <person name="Uberbacher E."/>
            <person name="Unneberg P."/>
            <person name="Vahala J."/>
            <person name="Wall K."/>
            <person name="Wessler S."/>
            <person name="Yang G."/>
            <person name="Yin T."/>
            <person name="Douglas C."/>
            <person name="Marra M."/>
            <person name="Sandberg G."/>
            <person name="Van de Peer Y."/>
            <person name="Rokhsar D."/>
        </authorList>
    </citation>
    <scope>NUCLEOTIDE SEQUENCE [LARGE SCALE GENOMIC DNA]</scope>
    <source>
        <strain evidence="2">cv. Nisqually</strain>
    </source>
</reference>
<accession>A0A3N7FZ77</accession>
<evidence type="ECO:0000313" key="1">
    <source>
        <dbReference type="EMBL" id="RQP00278.1"/>
    </source>
</evidence>
<name>A0A3N7FZ77_POPTR</name>
<organism evidence="1 2">
    <name type="scientific">Populus trichocarpa</name>
    <name type="common">Western balsam poplar</name>
    <name type="synonym">Populus balsamifera subsp. trichocarpa</name>
    <dbReference type="NCBI Taxonomy" id="3694"/>
    <lineage>
        <taxon>Eukaryota</taxon>
        <taxon>Viridiplantae</taxon>
        <taxon>Streptophyta</taxon>
        <taxon>Embryophyta</taxon>
        <taxon>Tracheophyta</taxon>
        <taxon>Spermatophyta</taxon>
        <taxon>Magnoliopsida</taxon>
        <taxon>eudicotyledons</taxon>
        <taxon>Gunneridae</taxon>
        <taxon>Pentapetalae</taxon>
        <taxon>rosids</taxon>
        <taxon>fabids</taxon>
        <taxon>Malpighiales</taxon>
        <taxon>Salicaceae</taxon>
        <taxon>Saliceae</taxon>
        <taxon>Populus</taxon>
    </lineage>
</organism>
<dbReference type="AlphaFoldDB" id="A0A3N7FZ77"/>